<reference evidence="1 2" key="1">
    <citation type="submission" date="2022-03" db="EMBL/GenBank/DDBJ databases">
        <authorList>
            <person name="Jo J.-H."/>
            <person name="Im W.-T."/>
        </authorList>
    </citation>
    <scope>NUCLEOTIDE SEQUENCE [LARGE SCALE GENOMIC DNA]</scope>
    <source>
        <strain evidence="1 2">MA9</strain>
    </source>
</reference>
<dbReference type="EMBL" id="JAKZFC010000004">
    <property type="protein sequence ID" value="MCH7322687.1"/>
    <property type="molecule type" value="Genomic_DNA"/>
</dbReference>
<gene>
    <name evidence="1" type="ORF">LZ480_12375</name>
</gene>
<sequence length="66" mass="7862">MRVQHSSTLTVPYFLSYAQLVMKSRELSVEEKKQFIEEFFFKGDPFVYGKAIRQQFLQAMAELHEQ</sequence>
<proteinExistence type="predicted"/>
<evidence type="ECO:0000313" key="1">
    <source>
        <dbReference type="EMBL" id="MCH7322687.1"/>
    </source>
</evidence>
<dbReference type="RefSeq" id="WP_241369751.1">
    <property type="nucleotide sequence ID" value="NZ_JAKZFC010000004.1"/>
</dbReference>
<dbReference type="Proteomes" id="UP001316087">
    <property type="component" value="Unassembled WGS sequence"/>
</dbReference>
<organism evidence="1 2">
    <name type="scientific">Solibacillus palustris</name>
    <dbReference type="NCBI Taxonomy" id="2908203"/>
    <lineage>
        <taxon>Bacteria</taxon>
        <taxon>Bacillati</taxon>
        <taxon>Bacillota</taxon>
        <taxon>Bacilli</taxon>
        <taxon>Bacillales</taxon>
        <taxon>Caryophanaceae</taxon>
        <taxon>Solibacillus</taxon>
    </lineage>
</organism>
<accession>A0ABS9UEC2</accession>
<comment type="caution">
    <text evidence="1">The sequence shown here is derived from an EMBL/GenBank/DDBJ whole genome shotgun (WGS) entry which is preliminary data.</text>
</comment>
<keyword evidence="2" id="KW-1185">Reference proteome</keyword>
<protein>
    <submittedName>
        <fullName evidence="1">Uncharacterized protein</fullName>
    </submittedName>
</protein>
<name>A0ABS9UEC2_9BACL</name>
<evidence type="ECO:0000313" key="2">
    <source>
        <dbReference type="Proteomes" id="UP001316087"/>
    </source>
</evidence>